<accession>A0A2N3HJJ0</accession>
<comment type="caution">
    <text evidence="2">The sequence shown here is derived from an EMBL/GenBank/DDBJ whole genome shotgun (WGS) entry which is preliminary data.</text>
</comment>
<dbReference type="OrthoDB" id="952668at2"/>
<evidence type="ECO:0000313" key="3">
    <source>
        <dbReference type="Proteomes" id="UP000233435"/>
    </source>
</evidence>
<feature type="transmembrane region" description="Helical" evidence="1">
    <location>
        <begin position="12"/>
        <end position="31"/>
    </location>
</feature>
<dbReference type="EMBL" id="PJEO01000035">
    <property type="protein sequence ID" value="PKQ45054.1"/>
    <property type="molecule type" value="Genomic_DNA"/>
</dbReference>
<protein>
    <submittedName>
        <fullName evidence="2">Uncharacterized protein</fullName>
    </submittedName>
</protein>
<proteinExistence type="predicted"/>
<dbReference type="Proteomes" id="UP000233435">
    <property type="component" value="Unassembled WGS sequence"/>
</dbReference>
<keyword evidence="1" id="KW-0472">Membrane</keyword>
<dbReference type="RefSeq" id="WP_106659763.1">
    <property type="nucleotide sequence ID" value="NZ_PJEO01000035.1"/>
</dbReference>
<organism evidence="2 3">
    <name type="scientific">Confluentibacter flavum</name>
    <dbReference type="NCBI Taxonomy" id="1909700"/>
    <lineage>
        <taxon>Bacteria</taxon>
        <taxon>Pseudomonadati</taxon>
        <taxon>Bacteroidota</taxon>
        <taxon>Flavobacteriia</taxon>
        <taxon>Flavobacteriales</taxon>
        <taxon>Flavobacteriaceae</taxon>
        <taxon>Confluentibacter</taxon>
    </lineage>
</organism>
<evidence type="ECO:0000313" key="2">
    <source>
        <dbReference type="EMBL" id="PKQ45054.1"/>
    </source>
</evidence>
<sequence>MAEIKIEKKSPIWPWILLVIAVIAIVAYFVYNSDNDDDTIYDNDMNDERMDTNSNTYEDGYQSTAPYTSSTSAIQEFENSVTDSTRIGTDSTYTKTAIINLAKVVSMKADELNLQPSIALENLRYYSNRRDGMTNSELPESSDVINFKTVSNDIVAVLEILQTNSYPSLQDEIAELKQTSNKIDNSIATKEQQSTIQTFFTKARKVVNNMNT</sequence>
<evidence type="ECO:0000256" key="1">
    <source>
        <dbReference type="SAM" id="Phobius"/>
    </source>
</evidence>
<reference evidence="2 3" key="1">
    <citation type="submission" date="2017-12" db="EMBL/GenBank/DDBJ databases">
        <title>Confluentibacter flavum sp. nov., isolated from the saline lake.</title>
        <authorList>
            <person name="Yu L."/>
        </authorList>
    </citation>
    <scope>NUCLEOTIDE SEQUENCE [LARGE SCALE GENOMIC DNA]</scope>
    <source>
        <strain evidence="2 3">3B</strain>
    </source>
</reference>
<keyword evidence="3" id="KW-1185">Reference proteome</keyword>
<gene>
    <name evidence="2" type="ORF">CSW08_10090</name>
</gene>
<name>A0A2N3HJJ0_9FLAO</name>
<keyword evidence="1" id="KW-1133">Transmembrane helix</keyword>
<dbReference type="AlphaFoldDB" id="A0A2N3HJJ0"/>
<keyword evidence="1" id="KW-0812">Transmembrane</keyword>